<proteinExistence type="predicted"/>
<protein>
    <recommendedName>
        <fullName evidence="3">Nephrocystin 3-like N-terminal domain-containing protein</fullName>
    </recommendedName>
</protein>
<name>A0A8H7ATB5_9PLEO</name>
<comment type="caution">
    <text evidence="4">The sequence shown here is derived from an EMBL/GenBank/DDBJ whole genome shotgun (WGS) entry which is preliminary data.</text>
</comment>
<feature type="compositionally biased region" description="Polar residues" evidence="2">
    <location>
        <begin position="1129"/>
        <end position="1139"/>
    </location>
</feature>
<dbReference type="Proteomes" id="UP000596902">
    <property type="component" value="Unassembled WGS sequence"/>
</dbReference>
<feature type="compositionally biased region" description="Basic and acidic residues" evidence="2">
    <location>
        <begin position="77"/>
        <end position="87"/>
    </location>
</feature>
<feature type="region of interest" description="Disordered" evidence="2">
    <location>
        <begin position="1105"/>
        <end position="1139"/>
    </location>
</feature>
<dbReference type="Pfam" id="PF24883">
    <property type="entry name" value="NPHP3_N"/>
    <property type="match status" value="1"/>
</dbReference>
<organism evidence="4 5">
    <name type="scientific">Alternaria burnsii</name>
    <dbReference type="NCBI Taxonomy" id="1187904"/>
    <lineage>
        <taxon>Eukaryota</taxon>
        <taxon>Fungi</taxon>
        <taxon>Dikarya</taxon>
        <taxon>Ascomycota</taxon>
        <taxon>Pezizomycotina</taxon>
        <taxon>Dothideomycetes</taxon>
        <taxon>Pleosporomycetidae</taxon>
        <taxon>Pleosporales</taxon>
        <taxon>Pleosporineae</taxon>
        <taxon>Pleosporaceae</taxon>
        <taxon>Alternaria</taxon>
        <taxon>Alternaria sect. Alternaria</taxon>
    </lineage>
</organism>
<dbReference type="Gene3D" id="3.40.50.300">
    <property type="entry name" value="P-loop containing nucleotide triphosphate hydrolases"/>
    <property type="match status" value="1"/>
</dbReference>
<feature type="region of interest" description="Disordered" evidence="2">
    <location>
        <begin position="18"/>
        <end position="111"/>
    </location>
</feature>
<feature type="domain" description="Nephrocystin 3-like N-terminal" evidence="3">
    <location>
        <begin position="432"/>
        <end position="615"/>
    </location>
</feature>
<evidence type="ECO:0000313" key="5">
    <source>
        <dbReference type="Proteomes" id="UP000596902"/>
    </source>
</evidence>
<evidence type="ECO:0000256" key="2">
    <source>
        <dbReference type="SAM" id="MobiDB-lite"/>
    </source>
</evidence>
<feature type="compositionally biased region" description="Polar residues" evidence="2">
    <location>
        <begin position="23"/>
        <end position="34"/>
    </location>
</feature>
<accession>A0A8H7ATB5</accession>
<dbReference type="GeneID" id="62208984"/>
<dbReference type="PANTHER" id="PTHR10039:SF17">
    <property type="entry name" value="FUNGAL STAND N-TERMINAL GOODBYE DOMAIN-CONTAINING PROTEIN-RELATED"/>
    <property type="match status" value="1"/>
</dbReference>
<evidence type="ECO:0000313" key="4">
    <source>
        <dbReference type="EMBL" id="KAF7671198.1"/>
    </source>
</evidence>
<dbReference type="EMBL" id="JAAABM010000024">
    <property type="protein sequence ID" value="KAF7671198.1"/>
    <property type="molecule type" value="Genomic_DNA"/>
</dbReference>
<gene>
    <name evidence="4" type="ORF">GT037_010759</name>
</gene>
<keyword evidence="1" id="KW-0677">Repeat</keyword>
<feature type="compositionally biased region" description="Low complexity" evidence="2">
    <location>
        <begin position="1116"/>
        <end position="1125"/>
    </location>
</feature>
<reference evidence="4" key="2">
    <citation type="submission" date="2020-08" db="EMBL/GenBank/DDBJ databases">
        <title>Draft Genome Sequence of Cumin Blight Pathogen Alternaria burnsii.</title>
        <authorList>
            <person name="Feng Z."/>
        </authorList>
    </citation>
    <scope>NUCLEOTIDE SEQUENCE</scope>
    <source>
        <strain evidence="4">CBS107.38</strain>
    </source>
</reference>
<dbReference type="RefSeq" id="XP_038781576.1">
    <property type="nucleotide sequence ID" value="XM_038935806.1"/>
</dbReference>
<dbReference type="PANTHER" id="PTHR10039">
    <property type="entry name" value="AMELOGENIN"/>
    <property type="match status" value="1"/>
</dbReference>
<dbReference type="InterPro" id="IPR056884">
    <property type="entry name" value="NPHP3-like_N"/>
</dbReference>
<reference evidence="4" key="1">
    <citation type="submission" date="2020-01" db="EMBL/GenBank/DDBJ databases">
        <authorList>
            <person name="Feng Z.H.Z."/>
        </authorList>
    </citation>
    <scope>NUCLEOTIDE SEQUENCE</scope>
    <source>
        <strain evidence="4">CBS107.38</strain>
    </source>
</reference>
<dbReference type="InterPro" id="IPR027417">
    <property type="entry name" value="P-loop_NTPase"/>
</dbReference>
<keyword evidence="5" id="KW-1185">Reference proteome</keyword>
<sequence>MEPSTKPGIAKRFVRRLKDLGSGRNSKSHPTVSECSPHKTSPRRPPIPLAESLPNQFPIASGAPASASHVTNTRNDSTSHDGNDDRASTSSKNYEAITHRENPPSNDETHTDAANVTSISQKPVSQIKDTHSQEEVEPIQADAQITPTLPQTSSATPGNGISLLRMPGAREAKTWDEARLKFEKEHEAEWKFLNDRLTELTTSDWSSKFITADLDLPQCIQQNSTSKEVVHRMRRWLPSLASVKSVVMPIAALDPHKIAPICCAIVFSTTELFVNGPDPEFRTKALDAYFVAANTISEWISYETTSIPEPTEGVKELEKELSTVYVMALRLMHDIQHATYGFQADSKLGRFKAKAATTFKNPTVVWDDMVKDIERVRDTLSRRRKGIEEEEALGDKVAKILEWIKQKDDPEQSMSKIETEVTSEGRSDNYAQWFLNLQVYRAWSEGFRKREDMETQSEPVSPRVLWIRGFYGTGKTTIACRTLLDLQALEALQTPDEPFRVIPYFCSARGTKRPDCETIIRSLIRKLSWKSDYSVSEPARSLYIKCTKGLKDDPSTKDWQRVLVDVIQEYGKTARLVFLVDALDEVADIEQWGDLLRCMREVTNECHNVYLICTSHIQVVVDEYFDKSILLQYKVKQSDTKKDMETFIDTEIAFRSLDPGSRSSIFFKTGHKALENKMRQLLSDRAGGMFVWVRVWLQILLPTHNRQKTVFTVSRAQKLLTELDASKNNTQDEQLRTAYQRLWDQNEYDDFVETRRDLFRFVLCWLTPLSIQDVTKMLRAGSDHKGLTEEWVGTLGADFLTIDTGSIITFVHDSARHFILHLAEDGQQSPSTAQQFLFQSQKNHRQAMRLFNTLFGPPGRSFLDDEFIHTLGWYFQRYLPRHCELAALDPLVVDRPWEVLFDETSSAFQAWLISGRPCEIKLVRGRTSWRYEVPLEIIQDIGVSSKAAWLGYPWRRHPPDGCFETLERHRRDWSEQERYLERRLEGSLSPSALALAMTDGRANAVSFLLHGVYHLHGPRAVLNLISSFCKLAESSQQAWEVFARRMNHAQYPRQILRKTLGQEIASEMLMHFTIRCGSSAEDAAKANAVREELIGLWQIKWSVEDKTEPSPPTVPTLPSSSKSSVRAYSLTSMTEQVSD</sequence>
<evidence type="ECO:0000256" key="1">
    <source>
        <dbReference type="ARBA" id="ARBA00022737"/>
    </source>
</evidence>
<feature type="compositionally biased region" description="Basic and acidic residues" evidence="2">
    <location>
        <begin position="97"/>
        <end position="111"/>
    </location>
</feature>
<dbReference type="SUPFAM" id="SSF52540">
    <property type="entry name" value="P-loop containing nucleoside triphosphate hydrolases"/>
    <property type="match status" value="1"/>
</dbReference>
<dbReference type="AlphaFoldDB" id="A0A8H7ATB5"/>
<evidence type="ECO:0000259" key="3">
    <source>
        <dbReference type="Pfam" id="PF24883"/>
    </source>
</evidence>